<evidence type="ECO:0000256" key="2">
    <source>
        <dbReference type="ARBA" id="ARBA00023315"/>
    </source>
</evidence>
<evidence type="ECO:0000256" key="1">
    <source>
        <dbReference type="ARBA" id="ARBA00022679"/>
    </source>
</evidence>
<dbReference type="Gene3D" id="3.40.630.30">
    <property type="match status" value="1"/>
</dbReference>
<evidence type="ECO:0000313" key="5">
    <source>
        <dbReference type="Proteomes" id="UP000540656"/>
    </source>
</evidence>
<dbReference type="PANTHER" id="PTHR43877:SF2">
    <property type="entry name" value="AMINOALKYLPHOSPHONATE N-ACETYLTRANSFERASE-RELATED"/>
    <property type="match status" value="1"/>
</dbReference>
<protein>
    <submittedName>
        <fullName evidence="4">Ribosomal-protein-alanine acetyltransferase</fullName>
    </submittedName>
</protein>
<dbReference type="GO" id="GO:0008080">
    <property type="term" value="F:N-acetyltransferase activity"/>
    <property type="evidence" value="ECO:0007669"/>
    <property type="project" value="InterPro"/>
</dbReference>
<keyword evidence="1 4" id="KW-0808">Transferase</keyword>
<dbReference type="InterPro" id="IPR000182">
    <property type="entry name" value="GNAT_dom"/>
</dbReference>
<accession>A0A7Y9S338</accession>
<evidence type="ECO:0000259" key="3">
    <source>
        <dbReference type="PROSITE" id="PS51186"/>
    </source>
</evidence>
<dbReference type="PANTHER" id="PTHR43877">
    <property type="entry name" value="AMINOALKYLPHOSPHONATE N-ACETYLTRANSFERASE-RELATED-RELATED"/>
    <property type="match status" value="1"/>
</dbReference>
<dbReference type="CDD" id="cd04301">
    <property type="entry name" value="NAT_SF"/>
    <property type="match status" value="1"/>
</dbReference>
<dbReference type="SUPFAM" id="SSF55729">
    <property type="entry name" value="Acyl-CoA N-acyltransferases (Nat)"/>
    <property type="match status" value="1"/>
</dbReference>
<dbReference type="InterPro" id="IPR050832">
    <property type="entry name" value="Bact_Acetyltransf"/>
</dbReference>
<reference evidence="4 5" key="1">
    <citation type="submission" date="2020-07" db="EMBL/GenBank/DDBJ databases">
        <title>Sequencing the genomes of 1000 actinobacteria strains.</title>
        <authorList>
            <person name="Klenk H.-P."/>
        </authorList>
    </citation>
    <scope>NUCLEOTIDE SEQUENCE [LARGE SCALE GENOMIC DNA]</scope>
    <source>
        <strain evidence="4 5">DSM 23819</strain>
    </source>
</reference>
<dbReference type="InterPro" id="IPR016181">
    <property type="entry name" value="Acyl_CoA_acyltransferase"/>
</dbReference>
<name>A0A7Y9S338_9ACTN</name>
<keyword evidence="5" id="KW-1185">Reference proteome</keyword>
<organism evidence="4 5">
    <name type="scientific">Nocardioides daedukensis</name>
    <dbReference type="NCBI Taxonomy" id="634462"/>
    <lineage>
        <taxon>Bacteria</taxon>
        <taxon>Bacillati</taxon>
        <taxon>Actinomycetota</taxon>
        <taxon>Actinomycetes</taxon>
        <taxon>Propionibacteriales</taxon>
        <taxon>Nocardioidaceae</taxon>
        <taxon>Nocardioides</taxon>
    </lineage>
</organism>
<dbReference type="InterPro" id="IPR006464">
    <property type="entry name" value="AcTrfase_RimI/Ard1"/>
</dbReference>
<evidence type="ECO:0000313" key="4">
    <source>
        <dbReference type="EMBL" id="NYG60124.1"/>
    </source>
</evidence>
<sequence length="161" mass="17726">MIGPNSIRPAKATDLETVAELDDELFGAEAWDEESLLDELERPGRTFVVLEDDSDGEPEVVGYAITMTSGDIADLVRIGVHPQRHREGIAGLLLEHLVDAAKEESVDRMLLEVSSLNREGLGFYAATGFTQIDVRERYYKDGSDAIVMKRSLGPSCNWSNA</sequence>
<dbReference type="Proteomes" id="UP000540656">
    <property type="component" value="Unassembled WGS sequence"/>
</dbReference>
<dbReference type="PROSITE" id="PS51186">
    <property type="entry name" value="GNAT"/>
    <property type="match status" value="1"/>
</dbReference>
<dbReference type="Pfam" id="PF00583">
    <property type="entry name" value="Acetyltransf_1"/>
    <property type="match status" value="1"/>
</dbReference>
<gene>
    <name evidence="4" type="ORF">BJ980_003047</name>
</gene>
<dbReference type="NCBIfam" id="TIGR01575">
    <property type="entry name" value="rimI"/>
    <property type="match status" value="1"/>
</dbReference>
<dbReference type="EMBL" id="JACCAA010000001">
    <property type="protein sequence ID" value="NYG60124.1"/>
    <property type="molecule type" value="Genomic_DNA"/>
</dbReference>
<proteinExistence type="predicted"/>
<comment type="caution">
    <text evidence="4">The sequence shown here is derived from an EMBL/GenBank/DDBJ whole genome shotgun (WGS) entry which is preliminary data.</text>
</comment>
<feature type="domain" description="N-acetyltransferase" evidence="3">
    <location>
        <begin position="5"/>
        <end position="153"/>
    </location>
</feature>
<dbReference type="AlphaFoldDB" id="A0A7Y9S338"/>
<keyword evidence="2" id="KW-0012">Acyltransferase</keyword>
<dbReference type="RefSeq" id="WP_179503093.1">
    <property type="nucleotide sequence ID" value="NZ_JACCAA010000001.1"/>
</dbReference>